<comment type="caution">
    <text evidence="1">The sequence shown here is derived from an EMBL/GenBank/DDBJ whole genome shotgun (WGS) entry which is preliminary data.</text>
</comment>
<sequence length="129" mass="14605">MQSYTFPPYHDHLNGIYKPPYTLPEVAQQALGGQQESPLCFYCKYEEEIYSVTEATSARVSAIHNDFVNGISYPPWTLAEVAQQALGVPPRPMIILPQNVSFNEMCPLSLKDMTCPRRDSALRILQRRG</sequence>
<organism evidence="1 2">
    <name type="scientific">Cladonia borealis</name>
    <dbReference type="NCBI Taxonomy" id="184061"/>
    <lineage>
        <taxon>Eukaryota</taxon>
        <taxon>Fungi</taxon>
        <taxon>Dikarya</taxon>
        <taxon>Ascomycota</taxon>
        <taxon>Pezizomycotina</taxon>
        <taxon>Lecanoromycetes</taxon>
        <taxon>OSLEUM clade</taxon>
        <taxon>Lecanoromycetidae</taxon>
        <taxon>Lecanorales</taxon>
        <taxon>Lecanorineae</taxon>
        <taxon>Cladoniaceae</taxon>
        <taxon>Cladonia</taxon>
    </lineage>
</organism>
<gene>
    <name evidence="1" type="ORF">JMJ35_009296</name>
</gene>
<proteinExistence type="predicted"/>
<evidence type="ECO:0000313" key="1">
    <source>
        <dbReference type="EMBL" id="KAK0508212.1"/>
    </source>
</evidence>
<keyword evidence="2" id="KW-1185">Reference proteome</keyword>
<dbReference type="AlphaFoldDB" id="A0AA39UY73"/>
<accession>A0AA39UY73</accession>
<protein>
    <submittedName>
        <fullName evidence="1">Uncharacterized protein</fullName>
    </submittedName>
</protein>
<name>A0AA39UY73_9LECA</name>
<evidence type="ECO:0000313" key="2">
    <source>
        <dbReference type="Proteomes" id="UP001166286"/>
    </source>
</evidence>
<dbReference type="EMBL" id="JAFEKC020000021">
    <property type="protein sequence ID" value="KAK0508212.1"/>
    <property type="molecule type" value="Genomic_DNA"/>
</dbReference>
<reference evidence="1" key="1">
    <citation type="submission" date="2023-03" db="EMBL/GenBank/DDBJ databases">
        <title>Complete genome of Cladonia borealis.</title>
        <authorList>
            <person name="Park H."/>
        </authorList>
    </citation>
    <scope>NUCLEOTIDE SEQUENCE</scope>
    <source>
        <strain evidence="1">ANT050790</strain>
    </source>
</reference>
<dbReference type="Proteomes" id="UP001166286">
    <property type="component" value="Unassembled WGS sequence"/>
</dbReference>